<proteinExistence type="predicted"/>
<dbReference type="AlphaFoldDB" id="A0A1I7VQ86"/>
<dbReference type="STRING" id="7209.A0A1I7VQ86"/>
<feature type="domain" description="Reverse transcriptase" evidence="1">
    <location>
        <begin position="4"/>
        <end position="118"/>
    </location>
</feature>
<dbReference type="Gene3D" id="3.30.70.270">
    <property type="match status" value="1"/>
</dbReference>
<reference evidence="3" key="2">
    <citation type="submission" date="2016-11" db="UniProtKB">
        <authorList>
            <consortium name="WormBaseParasite"/>
        </authorList>
    </citation>
    <scope>IDENTIFICATION</scope>
</reference>
<evidence type="ECO:0000313" key="2">
    <source>
        <dbReference type="Proteomes" id="UP000095285"/>
    </source>
</evidence>
<dbReference type="WBParaSite" id="EN70_5083">
    <property type="protein sequence ID" value="EN70_5083"/>
    <property type="gene ID" value="EN70_5083"/>
</dbReference>
<accession>A0A1I7VQ86</accession>
<dbReference type="InterPro" id="IPR043502">
    <property type="entry name" value="DNA/RNA_pol_sf"/>
</dbReference>
<dbReference type="InterPro" id="IPR008042">
    <property type="entry name" value="Retrotrans_Pao"/>
</dbReference>
<protein>
    <submittedName>
        <fullName evidence="3">Reverse transcriptase domain-containing protein</fullName>
    </submittedName>
</protein>
<dbReference type="InterPro" id="IPR043128">
    <property type="entry name" value="Rev_trsase/Diguanyl_cyclase"/>
</dbReference>
<dbReference type="SUPFAM" id="SSF56672">
    <property type="entry name" value="DNA/RNA polymerases"/>
    <property type="match status" value="1"/>
</dbReference>
<name>A0A1I7VQ86_LOALO</name>
<dbReference type="Proteomes" id="UP000095285">
    <property type="component" value="Unassembled WGS sequence"/>
</dbReference>
<organism evidence="2 3">
    <name type="scientific">Loa loa</name>
    <name type="common">Eye worm</name>
    <name type="synonym">Filaria loa</name>
    <dbReference type="NCBI Taxonomy" id="7209"/>
    <lineage>
        <taxon>Eukaryota</taxon>
        <taxon>Metazoa</taxon>
        <taxon>Ecdysozoa</taxon>
        <taxon>Nematoda</taxon>
        <taxon>Chromadorea</taxon>
        <taxon>Rhabditida</taxon>
        <taxon>Spirurina</taxon>
        <taxon>Spiruromorpha</taxon>
        <taxon>Filarioidea</taxon>
        <taxon>Onchocercidae</taxon>
        <taxon>Loa</taxon>
    </lineage>
</organism>
<evidence type="ECO:0000259" key="1">
    <source>
        <dbReference type="Pfam" id="PF00078"/>
    </source>
</evidence>
<dbReference type="InterPro" id="IPR000477">
    <property type="entry name" value="RT_dom"/>
</dbReference>
<dbReference type="PANTHER" id="PTHR47331">
    <property type="entry name" value="PHD-TYPE DOMAIN-CONTAINING PROTEIN"/>
    <property type="match status" value="1"/>
</dbReference>
<sequence>MMEIVIVADIEKAFLQIELYPEERDTTRFLWLNDITKGPSTNNIKCYRFRRVPFGVISAPFLSATLNYHLETYGNMTASEIRKNIYVDNITLSASGTEEALLKYEETKIIFSEAAMNVRKFLSNDEKFNERIADCDKPKAIKNNFLGINWIHDLDIIRITLKPWIEKQITKRTILQFVASQYDSVGFIIPSMISFKLFLQYLWKQNRSWNQILTQEDEQQWHQMIEKWPTKVIDIPRLVIKSIKQLKIHIFTDASSLAYATAVYALNTEYLRGESTSFLIYAKSRIAPIKGISIPRLELLSVLIGVRAAHFVLKQLGLKEVPVTLWSDSQCALFWIKNYSKLLPRLVQNRVEEIRKADFTFRYIQSDQNPVDIATRGISPIKLRRRESWWKGPEWLTKAKREWPQWKFEYTGDDEFSRVITATVTKLKQITKSKYFQFIEASRFSKWTRLLKVTLWALKFFKLSLKKRLNWLQLMSTEDLITKTNYDIVE</sequence>
<dbReference type="Pfam" id="PF05380">
    <property type="entry name" value="Peptidase_A17"/>
    <property type="match status" value="1"/>
</dbReference>
<reference evidence="2" key="1">
    <citation type="submission" date="2012-04" db="EMBL/GenBank/DDBJ databases">
        <title>The Genome Sequence of Loa loa.</title>
        <authorList>
            <consortium name="The Broad Institute Genome Sequencing Platform"/>
            <consortium name="Broad Institute Genome Sequencing Center for Infectious Disease"/>
            <person name="Nutman T.B."/>
            <person name="Fink D.L."/>
            <person name="Russ C."/>
            <person name="Young S."/>
            <person name="Zeng Q."/>
            <person name="Gargeya S."/>
            <person name="Alvarado L."/>
            <person name="Berlin A."/>
            <person name="Chapman S.B."/>
            <person name="Chen Z."/>
            <person name="Freedman E."/>
            <person name="Gellesch M."/>
            <person name="Goldberg J."/>
            <person name="Griggs A."/>
            <person name="Gujja S."/>
            <person name="Heilman E.R."/>
            <person name="Heiman D."/>
            <person name="Howarth C."/>
            <person name="Mehta T."/>
            <person name="Neiman D."/>
            <person name="Pearson M."/>
            <person name="Roberts A."/>
            <person name="Saif S."/>
            <person name="Shea T."/>
            <person name="Shenoy N."/>
            <person name="Sisk P."/>
            <person name="Stolte C."/>
            <person name="Sykes S."/>
            <person name="White J."/>
            <person name="Yandava C."/>
            <person name="Haas B."/>
            <person name="Henn M.R."/>
            <person name="Nusbaum C."/>
            <person name="Birren B."/>
        </authorList>
    </citation>
    <scope>NUCLEOTIDE SEQUENCE [LARGE SCALE GENOMIC DNA]</scope>
</reference>
<evidence type="ECO:0000313" key="3">
    <source>
        <dbReference type="WBParaSite" id="EN70_5083"/>
    </source>
</evidence>
<keyword evidence="2" id="KW-1185">Reference proteome</keyword>
<dbReference type="Pfam" id="PF00078">
    <property type="entry name" value="RVT_1"/>
    <property type="match status" value="1"/>
</dbReference>
<dbReference type="Gene3D" id="3.10.10.10">
    <property type="entry name" value="HIV Type 1 Reverse Transcriptase, subunit A, domain 1"/>
    <property type="match status" value="1"/>
</dbReference>